<evidence type="ECO:0000256" key="12">
    <source>
        <dbReference type="ARBA" id="ARBA00023303"/>
    </source>
</evidence>
<proteinExistence type="inferred from homology"/>
<comment type="function">
    <text evidence="13">Low-affinity potassium transport system. Interacts with Trk system potassium uptake protein TrkA.</text>
</comment>
<evidence type="ECO:0000256" key="10">
    <source>
        <dbReference type="ARBA" id="ARBA00023065"/>
    </source>
</evidence>
<dbReference type="Pfam" id="PF02386">
    <property type="entry name" value="TrkH"/>
    <property type="match status" value="1"/>
</dbReference>
<evidence type="ECO:0000256" key="13">
    <source>
        <dbReference type="PIRNR" id="PIRNR006247"/>
    </source>
</evidence>
<dbReference type="InterPro" id="IPR004772">
    <property type="entry name" value="TrkH"/>
</dbReference>
<evidence type="ECO:0000256" key="8">
    <source>
        <dbReference type="ARBA" id="ARBA00022958"/>
    </source>
</evidence>
<evidence type="ECO:0000313" key="17">
    <source>
        <dbReference type="Proteomes" id="UP000255163"/>
    </source>
</evidence>
<name>A0A376FF31_ENTAS</name>
<keyword evidence="3 13" id="KW-0813">Transport</keyword>
<keyword evidence="8 13" id="KW-0630">Potassium</keyword>
<reference evidence="16 17" key="1">
    <citation type="submission" date="2018-06" db="EMBL/GenBank/DDBJ databases">
        <authorList>
            <consortium name="Pathogen Informatics"/>
            <person name="Doyle S."/>
        </authorList>
    </citation>
    <scope>NUCLEOTIDE SEQUENCE [LARGE SCALE GENOMIC DNA]</scope>
    <source>
        <strain evidence="16 17">NCTC12123</strain>
    </source>
</reference>
<feature type="transmembrane region" description="Helical" evidence="15">
    <location>
        <begin position="12"/>
        <end position="39"/>
    </location>
</feature>
<keyword evidence="5 13" id="KW-0997">Cell inner membrane</keyword>
<feature type="transmembrane region" description="Helical" evidence="15">
    <location>
        <begin position="78"/>
        <end position="99"/>
    </location>
</feature>
<evidence type="ECO:0000256" key="14">
    <source>
        <dbReference type="PIRSR" id="PIRSR006247-1"/>
    </source>
</evidence>
<feature type="binding site" evidence="14">
    <location>
        <position position="121"/>
    </location>
    <ligand>
        <name>K(+)</name>
        <dbReference type="ChEBI" id="CHEBI:29103"/>
    </ligand>
</feature>
<dbReference type="AlphaFoldDB" id="A0A376FF31"/>
<keyword evidence="12" id="KW-0407">Ion channel</keyword>
<feature type="binding site" evidence="14">
    <location>
        <position position="120"/>
    </location>
    <ligand>
        <name>K(+)</name>
        <dbReference type="ChEBI" id="CHEBI:29103"/>
    </ligand>
</feature>
<dbReference type="InterPro" id="IPR003445">
    <property type="entry name" value="Cat_transpt"/>
</dbReference>
<feature type="transmembrane region" description="Helical" evidence="15">
    <location>
        <begin position="145"/>
        <end position="170"/>
    </location>
</feature>
<dbReference type="PANTHER" id="PTHR32024">
    <property type="entry name" value="TRK SYSTEM POTASSIUM UPTAKE PROTEIN TRKG-RELATED"/>
    <property type="match status" value="1"/>
</dbReference>
<dbReference type="PANTHER" id="PTHR32024:SF2">
    <property type="entry name" value="TRK SYSTEM POTASSIUM UPTAKE PROTEIN TRKG-RELATED"/>
    <property type="match status" value="1"/>
</dbReference>
<keyword evidence="11 13" id="KW-0472">Membrane</keyword>
<evidence type="ECO:0000256" key="5">
    <source>
        <dbReference type="ARBA" id="ARBA00022519"/>
    </source>
</evidence>
<feature type="transmembrane region" description="Helical" evidence="15">
    <location>
        <begin position="283"/>
        <end position="302"/>
    </location>
</feature>
<organism evidence="16 17">
    <name type="scientific">Enterobacter asburiae</name>
    <dbReference type="NCBI Taxonomy" id="61645"/>
    <lineage>
        <taxon>Bacteria</taxon>
        <taxon>Pseudomonadati</taxon>
        <taxon>Pseudomonadota</taxon>
        <taxon>Gammaproteobacteria</taxon>
        <taxon>Enterobacterales</taxon>
        <taxon>Enterobacteriaceae</taxon>
        <taxon>Enterobacter</taxon>
        <taxon>Enterobacter cloacae complex</taxon>
    </lineage>
</organism>
<feature type="transmembrane region" description="Helical" evidence="15">
    <location>
        <begin position="249"/>
        <end position="271"/>
    </location>
</feature>
<evidence type="ECO:0000256" key="1">
    <source>
        <dbReference type="ARBA" id="ARBA00004429"/>
    </source>
</evidence>
<evidence type="ECO:0000256" key="4">
    <source>
        <dbReference type="ARBA" id="ARBA00022475"/>
    </source>
</evidence>
<feature type="transmembrane region" description="Helical" evidence="15">
    <location>
        <begin position="404"/>
        <end position="424"/>
    </location>
</feature>
<gene>
    <name evidence="16" type="primary">trkG_1</name>
    <name evidence="16" type="ORF">NCTC12123_03475</name>
</gene>
<feature type="transmembrane region" description="Helical" evidence="15">
    <location>
        <begin position="191"/>
        <end position="212"/>
    </location>
</feature>
<feature type="binding site" evidence="14">
    <location>
        <position position="229"/>
    </location>
    <ligand>
        <name>K(+)</name>
        <dbReference type="ChEBI" id="CHEBI:29103"/>
    </ligand>
</feature>
<feature type="transmembrane region" description="Helical" evidence="15">
    <location>
        <begin position="45"/>
        <end position="66"/>
    </location>
</feature>
<evidence type="ECO:0000256" key="3">
    <source>
        <dbReference type="ARBA" id="ARBA00022448"/>
    </source>
</evidence>
<evidence type="ECO:0000256" key="15">
    <source>
        <dbReference type="SAM" id="Phobius"/>
    </source>
</evidence>
<evidence type="ECO:0000256" key="2">
    <source>
        <dbReference type="ARBA" id="ARBA00009137"/>
    </source>
</evidence>
<sequence length="507" mass="55697">MKPNDSLHVSQLRVVLHLCGFLVLLYSLSMLPPMVIALLNKERTYFAFLTTFLTFFTLGGLTWRATRHAGIQLRTRDGFVIIVLFWLLFSFISAMPLWMDDGLQLSFADALFEGVSGITTTGATVIGDVSALPKSYLYYRAQLNFIGGLGVIVLAVAVLPLLGIGGMKLYQSEMPGPFKEERLTPRLADTARTLWVTYFALGVACTLAYWLAGMSFFDALCHGLSTVSLGGFSTRSESIGFYDSHAIELVAGAFSLLSAFNFTLWYVAIVRRTLKPIRRSPEVKFFLSAAAVIIVITAWQVWHAGMYNATDSLVHAFFLASSMMTDNGLSTADYAQWPAHTIFLLLSASFFGGCVGSTCGGIKALRFLIMFKQSIQEMNQLAHPRALLSIKVGKSVVNERVLRSVWSFFFLYVMITGFFCLVAQSDGLRPVYLIRNGCRLHQQHGAGVWGDGVDVWHVNRGGKTADVRGDDLRASGNLPGADSVLALFLAGINHSRRTGNVGVKVRG</sequence>
<feature type="binding site" evidence="14">
    <location>
        <position position="230"/>
    </location>
    <ligand>
        <name>K(+)</name>
        <dbReference type="ChEBI" id="CHEBI:29103"/>
    </ligand>
</feature>
<comment type="similarity">
    <text evidence="2 13">Belongs to the TrkH potassium transport family.</text>
</comment>
<keyword evidence="6 13" id="KW-0633">Potassium transport</keyword>
<accession>A0A376FF31</accession>
<evidence type="ECO:0000313" key="16">
    <source>
        <dbReference type="EMBL" id="STD22795.1"/>
    </source>
</evidence>
<comment type="subcellular location">
    <subcellularLocation>
        <location evidence="1 13">Cell inner membrane</location>
        <topology evidence="1 13">Multi-pass membrane protein</topology>
    </subcellularLocation>
</comment>
<dbReference type="GO" id="GO:0005886">
    <property type="term" value="C:plasma membrane"/>
    <property type="evidence" value="ECO:0007669"/>
    <property type="project" value="UniProtKB-SubCell"/>
</dbReference>
<dbReference type="EMBL" id="UFYI01000007">
    <property type="protein sequence ID" value="STD22795.1"/>
    <property type="molecule type" value="Genomic_DNA"/>
</dbReference>
<protein>
    <recommendedName>
        <fullName evidence="13">Trk system potassium uptake protein</fullName>
    </recommendedName>
</protein>
<evidence type="ECO:0000256" key="6">
    <source>
        <dbReference type="ARBA" id="ARBA00022538"/>
    </source>
</evidence>
<keyword evidence="10 13" id="KW-0406">Ion transport</keyword>
<evidence type="ECO:0000256" key="9">
    <source>
        <dbReference type="ARBA" id="ARBA00022989"/>
    </source>
</evidence>
<keyword evidence="7 15" id="KW-0812">Transmembrane</keyword>
<dbReference type="PIRSF" id="PIRSF006247">
    <property type="entry name" value="TrkH"/>
    <property type="match status" value="1"/>
</dbReference>
<keyword evidence="14" id="KW-0479">Metal-binding</keyword>
<keyword evidence="9 15" id="KW-1133">Transmembrane helix</keyword>
<keyword evidence="4 13" id="KW-1003">Cell membrane</keyword>
<dbReference type="GO" id="GO:0015379">
    <property type="term" value="F:potassium:chloride symporter activity"/>
    <property type="evidence" value="ECO:0007669"/>
    <property type="project" value="InterPro"/>
</dbReference>
<evidence type="ECO:0000256" key="7">
    <source>
        <dbReference type="ARBA" id="ARBA00022692"/>
    </source>
</evidence>
<dbReference type="GO" id="GO:0046872">
    <property type="term" value="F:metal ion binding"/>
    <property type="evidence" value="ECO:0007669"/>
    <property type="project" value="UniProtKB-KW"/>
</dbReference>
<evidence type="ECO:0000256" key="11">
    <source>
        <dbReference type="ARBA" id="ARBA00023136"/>
    </source>
</evidence>
<feature type="transmembrane region" description="Helical" evidence="15">
    <location>
        <begin position="342"/>
        <end position="365"/>
    </location>
</feature>
<dbReference type="Proteomes" id="UP000255163">
    <property type="component" value="Unassembled WGS sequence"/>
</dbReference>